<keyword evidence="10" id="KW-0408">Iron</keyword>
<evidence type="ECO:0000256" key="2">
    <source>
        <dbReference type="ARBA" id="ARBA00001974"/>
    </source>
</evidence>
<dbReference type="InterPro" id="IPR049398">
    <property type="entry name" value="ETF-QO/FixC_UQ-bd"/>
</dbReference>
<dbReference type="Pfam" id="PF05187">
    <property type="entry name" value="Fer4_ETF_QO"/>
    <property type="match status" value="1"/>
</dbReference>
<dbReference type="SUPFAM" id="SSF54373">
    <property type="entry name" value="FAD-linked reductases, C-terminal domain"/>
    <property type="match status" value="1"/>
</dbReference>
<dbReference type="Pfam" id="PF21162">
    <property type="entry name" value="ETFQO_UQ-bd"/>
    <property type="match status" value="1"/>
</dbReference>
<dbReference type="GO" id="GO:0046872">
    <property type="term" value="F:metal ion binding"/>
    <property type="evidence" value="ECO:0007669"/>
    <property type="project" value="UniProtKB-KW"/>
</dbReference>
<dbReference type="GO" id="GO:0051536">
    <property type="term" value="F:iron-sulfur cluster binding"/>
    <property type="evidence" value="ECO:0007669"/>
    <property type="project" value="UniProtKB-KW"/>
</dbReference>
<dbReference type="Gene3D" id="3.50.50.60">
    <property type="entry name" value="FAD/NAD(P)-binding domain"/>
    <property type="match status" value="1"/>
</dbReference>
<evidence type="ECO:0000256" key="4">
    <source>
        <dbReference type="ARBA" id="ARBA00022448"/>
    </source>
</evidence>
<keyword evidence="9" id="KW-0560">Oxidoreductase</keyword>
<evidence type="ECO:0000256" key="7">
    <source>
        <dbReference type="ARBA" id="ARBA00022827"/>
    </source>
</evidence>
<dbReference type="EC" id="1.5.5.1" evidence="3"/>
<dbReference type="InterPro" id="IPR007859">
    <property type="entry name" value="ETF-QO/FixX_C"/>
</dbReference>
<keyword evidence="4" id="KW-0813">Transport</keyword>
<accession>A0A381UN49</accession>
<keyword evidence="12" id="KW-0830">Ubiquinone</keyword>
<evidence type="ECO:0000259" key="14">
    <source>
        <dbReference type="Pfam" id="PF21162"/>
    </source>
</evidence>
<dbReference type="Gene3D" id="3.30.9.90">
    <property type="match status" value="1"/>
</dbReference>
<feature type="domain" description="ETF-QO/FixC ubiquinone-binding" evidence="14">
    <location>
        <begin position="211"/>
        <end position="304"/>
    </location>
</feature>
<feature type="non-terminal residue" evidence="15">
    <location>
        <position position="511"/>
    </location>
</feature>
<dbReference type="GO" id="GO:0005739">
    <property type="term" value="C:mitochondrion"/>
    <property type="evidence" value="ECO:0007669"/>
    <property type="project" value="UniProtKB-ARBA"/>
</dbReference>
<dbReference type="InterPro" id="IPR036188">
    <property type="entry name" value="FAD/NAD-bd_sf"/>
</dbReference>
<dbReference type="EMBL" id="UINC01006783">
    <property type="protein sequence ID" value="SVA29605.1"/>
    <property type="molecule type" value="Genomic_DNA"/>
</dbReference>
<keyword evidence="5" id="KW-0285">Flavoprotein</keyword>
<evidence type="ECO:0000256" key="11">
    <source>
        <dbReference type="ARBA" id="ARBA00023014"/>
    </source>
</evidence>
<evidence type="ECO:0000313" key="15">
    <source>
        <dbReference type="EMBL" id="SVA29605.1"/>
    </source>
</evidence>
<comment type="cofactor">
    <cofactor evidence="1">
        <name>[4Fe-4S] cluster</name>
        <dbReference type="ChEBI" id="CHEBI:49883"/>
    </cofactor>
</comment>
<sequence>MTNEVQRETMEYDVVIIGAGPSGLSTSIKIKQLDPNINICILEKSSEVGAHILSGNVFETRALDELIPNWKEKEAPVKTKVKKEKFLFLSKKSSLSWPTWLLPSVQKNHDNYIISLANLCRWLAQQAEELGVEIFPGFPAVKILYSESEEILGVQTGDMGIDKEGKPKDSFEPGINIIGKVTVFAEGCRGHLGKEVIRKYSLDQNKSPQQYGIGFKEIWEVSNDQYDEGLILHTAGWPLDNHTYGGSFCYHAEKNQIYIGYVIGLDYKNSYLSPYDEFQRFKTHPKISKYLQNGKRISYGARALIEGGLQSLPQMHMPGALLVGCDAGTLNMPKIKGSHTAMKSGILAAETIVDFIQKNKPLSNFETKLKQSWLYQELYKARNVKPSFSWGLIPAILFTGIDQILFRGYLPFTLKHLHADYETLLPCKNSKKIEYPKYDEKLTFDKTSSVYLTGTNHETDQPVHLKLKDTNLPIHFTLKEYDEPAQRYCPAGVYEVNRSDEQNPKFVINAQ</sequence>
<evidence type="ECO:0000256" key="3">
    <source>
        <dbReference type="ARBA" id="ARBA00012696"/>
    </source>
</evidence>
<evidence type="ECO:0000256" key="9">
    <source>
        <dbReference type="ARBA" id="ARBA00023002"/>
    </source>
</evidence>
<name>A0A381UN49_9ZZZZ</name>
<dbReference type="PANTHER" id="PTHR10617:SF107">
    <property type="entry name" value="ELECTRON TRANSFER FLAVOPROTEIN-UBIQUINONE OXIDOREDUCTASE, MITOCHONDRIAL"/>
    <property type="match status" value="1"/>
</dbReference>
<dbReference type="GO" id="GO:0004174">
    <property type="term" value="F:electron-transferring-flavoprotein dehydrogenase activity"/>
    <property type="evidence" value="ECO:0007669"/>
    <property type="project" value="UniProtKB-EC"/>
</dbReference>
<gene>
    <name evidence="15" type="ORF">METZ01_LOCUS82459</name>
</gene>
<keyword evidence="11" id="KW-0411">Iron-sulfur</keyword>
<keyword evidence="7" id="KW-0274">FAD</keyword>
<comment type="cofactor">
    <cofactor evidence="2">
        <name>FAD</name>
        <dbReference type="ChEBI" id="CHEBI:57692"/>
    </cofactor>
</comment>
<keyword evidence="6" id="KW-0479">Metal-binding</keyword>
<dbReference type="InterPro" id="IPR040156">
    <property type="entry name" value="ETF-QO"/>
</dbReference>
<feature type="domain" description="ETF-QO/FixX C-terminal" evidence="13">
    <location>
        <begin position="441"/>
        <end position="511"/>
    </location>
</feature>
<evidence type="ECO:0000259" key="13">
    <source>
        <dbReference type="Pfam" id="PF05187"/>
    </source>
</evidence>
<protein>
    <recommendedName>
        <fullName evidence="3">electron-transferring-flavoprotein dehydrogenase</fullName>
        <ecNumber evidence="3">1.5.5.1</ecNumber>
    </recommendedName>
</protein>
<reference evidence="15" key="1">
    <citation type="submission" date="2018-05" db="EMBL/GenBank/DDBJ databases">
        <authorList>
            <person name="Lanie J.A."/>
            <person name="Ng W.-L."/>
            <person name="Kazmierczak K.M."/>
            <person name="Andrzejewski T.M."/>
            <person name="Davidsen T.M."/>
            <person name="Wayne K.J."/>
            <person name="Tettelin H."/>
            <person name="Glass J.I."/>
            <person name="Rusch D."/>
            <person name="Podicherti R."/>
            <person name="Tsui H.-C.T."/>
            <person name="Winkler M.E."/>
        </authorList>
    </citation>
    <scope>NUCLEOTIDE SEQUENCE</scope>
</reference>
<evidence type="ECO:0000256" key="5">
    <source>
        <dbReference type="ARBA" id="ARBA00022630"/>
    </source>
</evidence>
<evidence type="ECO:0000256" key="12">
    <source>
        <dbReference type="ARBA" id="ARBA00023075"/>
    </source>
</evidence>
<dbReference type="AlphaFoldDB" id="A0A381UN49"/>
<evidence type="ECO:0000256" key="1">
    <source>
        <dbReference type="ARBA" id="ARBA00001966"/>
    </source>
</evidence>
<dbReference type="SUPFAM" id="SSF51905">
    <property type="entry name" value="FAD/NAD(P)-binding domain"/>
    <property type="match status" value="1"/>
</dbReference>
<dbReference type="Gene3D" id="3.30.70.20">
    <property type="match status" value="1"/>
</dbReference>
<keyword evidence="8" id="KW-0249">Electron transport</keyword>
<evidence type="ECO:0000256" key="8">
    <source>
        <dbReference type="ARBA" id="ARBA00022982"/>
    </source>
</evidence>
<dbReference type="Pfam" id="PF01946">
    <property type="entry name" value="Thi4"/>
    <property type="match status" value="1"/>
</dbReference>
<dbReference type="SUPFAM" id="SSF54862">
    <property type="entry name" value="4Fe-4S ferredoxins"/>
    <property type="match status" value="1"/>
</dbReference>
<organism evidence="15">
    <name type="scientific">marine metagenome</name>
    <dbReference type="NCBI Taxonomy" id="408172"/>
    <lineage>
        <taxon>unclassified sequences</taxon>
        <taxon>metagenomes</taxon>
        <taxon>ecological metagenomes</taxon>
    </lineage>
</organism>
<evidence type="ECO:0000256" key="6">
    <source>
        <dbReference type="ARBA" id="ARBA00022723"/>
    </source>
</evidence>
<dbReference type="PANTHER" id="PTHR10617">
    <property type="entry name" value="ELECTRON TRANSFER FLAVOPROTEIN-UBIQUINONE OXIDOREDUCTASE"/>
    <property type="match status" value="1"/>
</dbReference>
<evidence type="ECO:0000256" key="10">
    <source>
        <dbReference type="ARBA" id="ARBA00023004"/>
    </source>
</evidence>
<proteinExistence type="predicted"/>